<gene>
    <name evidence="1" type="ORF">CHC_T00007694001</name>
</gene>
<dbReference type="OMA" id="RIWMDEI"/>
<dbReference type="GeneID" id="17319150"/>
<dbReference type="EMBL" id="HG002310">
    <property type="protein sequence ID" value="CDF41140.1"/>
    <property type="molecule type" value="Genomic_DNA"/>
</dbReference>
<evidence type="ECO:0000313" key="1">
    <source>
        <dbReference type="EMBL" id="CDF41140.1"/>
    </source>
</evidence>
<protein>
    <submittedName>
        <fullName evidence="1">Uncharacterized protein</fullName>
    </submittedName>
</protein>
<dbReference type="Gramene" id="CDF41140">
    <property type="protein sequence ID" value="CDF41140"/>
    <property type="gene ID" value="CHC_T00007694001"/>
</dbReference>
<dbReference type="AlphaFoldDB" id="R7QUW2"/>
<organism evidence="1 2">
    <name type="scientific">Chondrus crispus</name>
    <name type="common">Carrageen Irish moss</name>
    <name type="synonym">Polymorpha crispa</name>
    <dbReference type="NCBI Taxonomy" id="2769"/>
    <lineage>
        <taxon>Eukaryota</taxon>
        <taxon>Rhodophyta</taxon>
        <taxon>Florideophyceae</taxon>
        <taxon>Rhodymeniophycidae</taxon>
        <taxon>Gigartinales</taxon>
        <taxon>Gigartinaceae</taxon>
        <taxon>Chondrus</taxon>
    </lineage>
</organism>
<keyword evidence="2" id="KW-1185">Reference proteome</keyword>
<dbReference type="OrthoDB" id="194386at2759"/>
<reference evidence="2" key="1">
    <citation type="journal article" date="2013" name="Proc. Natl. Acad. Sci. U.S.A.">
        <title>Genome structure and metabolic features in the red seaweed Chondrus crispus shed light on evolution of the Archaeplastida.</title>
        <authorList>
            <person name="Collen J."/>
            <person name="Porcel B."/>
            <person name="Carre W."/>
            <person name="Ball S.G."/>
            <person name="Chaparro C."/>
            <person name="Tonon T."/>
            <person name="Barbeyron T."/>
            <person name="Michel G."/>
            <person name="Noel B."/>
            <person name="Valentin K."/>
            <person name="Elias M."/>
            <person name="Artiguenave F."/>
            <person name="Arun A."/>
            <person name="Aury J.M."/>
            <person name="Barbosa-Neto J.F."/>
            <person name="Bothwell J.H."/>
            <person name="Bouget F.Y."/>
            <person name="Brillet L."/>
            <person name="Cabello-Hurtado F."/>
            <person name="Capella-Gutierrez S."/>
            <person name="Charrier B."/>
            <person name="Cladiere L."/>
            <person name="Cock J.M."/>
            <person name="Coelho S.M."/>
            <person name="Colleoni C."/>
            <person name="Czjzek M."/>
            <person name="Da Silva C."/>
            <person name="Delage L."/>
            <person name="Denoeud F."/>
            <person name="Deschamps P."/>
            <person name="Dittami S.M."/>
            <person name="Gabaldon T."/>
            <person name="Gachon C.M."/>
            <person name="Groisillier A."/>
            <person name="Herve C."/>
            <person name="Jabbari K."/>
            <person name="Katinka M."/>
            <person name="Kloareg B."/>
            <person name="Kowalczyk N."/>
            <person name="Labadie K."/>
            <person name="Leblanc C."/>
            <person name="Lopez P.J."/>
            <person name="McLachlan D.H."/>
            <person name="Meslet-Cladiere L."/>
            <person name="Moustafa A."/>
            <person name="Nehr Z."/>
            <person name="Nyvall Collen P."/>
            <person name="Panaud O."/>
            <person name="Partensky F."/>
            <person name="Poulain J."/>
            <person name="Rensing S.A."/>
            <person name="Rousvoal S."/>
            <person name="Samson G."/>
            <person name="Symeonidi A."/>
            <person name="Weissenbach J."/>
            <person name="Zambounis A."/>
            <person name="Wincker P."/>
            <person name="Boyen C."/>
        </authorList>
    </citation>
    <scope>NUCLEOTIDE SEQUENCE [LARGE SCALE GENOMIC DNA]</scope>
    <source>
        <strain evidence="2">cv. Stackhouse</strain>
    </source>
</reference>
<dbReference type="STRING" id="2769.R7QUW2"/>
<dbReference type="InterPro" id="IPR029063">
    <property type="entry name" value="SAM-dependent_MTases_sf"/>
</dbReference>
<evidence type="ECO:0000313" key="2">
    <source>
        <dbReference type="Proteomes" id="UP000012073"/>
    </source>
</evidence>
<sequence>MHPYPPSSSQSSDCEDHLSSAHKRVLHRLALGFRAGLPLRSLLDSANSLHGSCPFLLPSAQDYLLSLTLDFTPSQCPPLFSLGSHRNASLLRLMFDELDHTPSPSFSDRFLDNATAFCTSQHKRIPISTHVVFQLPSKKQSSPRQATLNVSTRLSDTGRRVWAASLVLYAHAVFPGAFASSIYQASVLELGAGTGLSAAAFEEADVRSACLTDCDPAALHTMKQNSSTVVSYPAHWLSFAKLDIGEKHCVREVTDKNKVDVVVAADVVYDPDFIPAVVDAFENALKASTREGYLFATSRTETSDQLLNEALGQSDMQVAVLQDNVNLDCFGYLCDWHLDRVRVFRLRTKGSA</sequence>
<dbReference type="PANTHER" id="PTHR14614">
    <property type="entry name" value="HEPATOCELLULAR CARCINOMA-ASSOCIATED ANTIGEN"/>
    <property type="match status" value="1"/>
</dbReference>
<dbReference type="InterPro" id="IPR019410">
    <property type="entry name" value="Methyltransf_16"/>
</dbReference>
<dbReference type="RefSeq" id="XP_005711434.1">
    <property type="nucleotide sequence ID" value="XM_005711377.1"/>
</dbReference>
<dbReference type="Pfam" id="PF10294">
    <property type="entry name" value="Methyltransf_16"/>
    <property type="match status" value="1"/>
</dbReference>
<name>R7QUW2_CHOCR</name>
<dbReference type="SUPFAM" id="SSF53335">
    <property type="entry name" value="S-adenosyl-L-methionine-dependent methyltransferases"/>
    <property type="match status" value="1"/>
</dbReference>
<dbReference type="KEGG" id="ccp:CHC_T00007694001"/>
<dbReference type="PANTHER" id="PTHR14614:SF130">
    <property type="entry name" value="PROTEIN-LYSINE N-METHYLTRANSFERASE EEF2KMT"/>
    <property type="match status" value="1"/>
</dbReference>
<proteinExistence type="predicted"/>
<dbReference type="Gene3D" id="3.40.50.150">
    <property type="entry name" value="Vaccinia Virus protein VP39"/>
    <property type="match status" value="1"/>
</dbReference>
<dbReference type="Proteomes" id="UP000012073">
    <property type="component" value="Unassembled WGS sequence"/>
</dbReference>
<accession>R7QUW2</accession>
<dbReference type="CDD" id="cd02440">
    <property type="entry name" value="AdoMet_MTases"/>
    <property type="match status" value="1"/>
</dbReference>